<sequence>MFKPREPDWSFIQSDVDLKDVQSLEVKKPILLINEFIMRTTDTVNTFAVKMESIVFDLESRLIELETQLDLMDAKLSSCKPKTGDTPEPSKETPKVETEPPPAPSNMILDPPMSTSTPIDRNPPQIVEAPAAPTEQPQPEVPAESNTMKISEHPDFVKYFKMLKLGIPEAAVRIKMSSEGVDPDILANPNAPVPAVTLPVARDSDSDSSFGSSSDDD</sequence>
<comment type="similarity">
    <text evidence="1">Belongs to the CCDC53 family.</text>
</comment>
<feature type="region of interest" description="Disordered" evidence="2">
    <location>
        <begin position="77"/>
        <end position="144"/>
    </location>
</feature>
<feature type="compositionally biased region" description="Low complexity" evidence="2">
    <location>
        <begin position="127"/>
        <end position="144"/>
    </location>
</feature>
<evidence type="ECO:0000256" key="2">
    <source>
        <dbReference type="SAM" id="MobiDB-lite"/>
    </source>
</evidence>
<name>A0A7E4VUF7_PANRE</name>
<reference evidence="3" key="1">
    <citation type="journal article" date="2013" name="Genetics">
        <title>The draft genome and transcriptome of Panagrellus redivivus are shaped by the harsh demands of a free-living lifestyle.</title>
        <authorList>
            <person name="Srinivasan J."/>
            <person name="Dillman A.R."/>
            <person name="Macchietto M.G."/>
            <person name="Heikkinen L."/>
            <person name="Lakso M."/>
            <person name="Fracchia K.M."/>
            <person name="Antoshechkin I."/>
            <person name="Mortazavi A."/>
            <person name="Wong G."/>
            <person name="Sternberg P.W."/>
        </authorList>
    </citation>
    <scope>NUCLEOTIDE SEQUENCE [LARGE SCALE GENOMIC DNA]</scope>
    <source>
        <strain evidence="3">MT8872</strain>
    </source>
</reference>
<dbReference type="InterPro" id="IPR019309">
    <property type="entry name" value="WASHC3"/>
</dbReference>
<dbReference type="PANTHER" id="PTHR13015">
    <property type="entry name" value="PROTEIN AD-016-RELATED"/>
    <property type="match status" value="1"/>
</dbReference>
<protein>
    <submittedName>
        <fullName evidence="4">WASH_WAHD domain-containing protein</fullName>
    </submittedName>
</protein>
<organism evidence="3 4">
    <name type="scientific">Panagrellus redivivus</name>
    <name type="common">Microworm</name>
    <dbReference type="NCBI Taxonomy" id="6233"/>
    <lineage>
        <taxon>Eukaryota</taxon>
        <taxon>Metazoa</taxon>
        <taxon>Ecdysozoa</taxon>
        <taxon>Nematoda</taxon>
        <taxon>Chromadorea</taxon>
        <taxon>Rhabditida</taxon>
        <taxon>Tylenchina</taxon>
        <taxon>Panagrolaimomorpha</taxon>
        <taxon>Panagrolaimoidea</taxon>
        <taxon>Panagrolaimidae</taxon>
        <taxon>Panagrellus</taxon>
    </lineage>
</organism>
<evidence type="ECO:0000313" key="3">
    <source>
        <dbReference type="Proteomes" id="UP000492821"/>
    </source>
</evidence>
<dbReference type="PANTHER" id="PTHR13015:SF0">
    <property type="entry name" value="WASH COMPLEX SUBUNIT 3"/>
    <property type="match status" value="1"/>
</dbReference>
<dbReference type="Proteomes" id="UP000492821">
    <property type="component" value="Unassembled WGS sequence"/>
</dbReference>
<proteinExistence type="inferred from homology"/>
<feature type="compositionally biased region" description="Low complexity" evidence="2">
    <location>
        <begin position="207"/>
        <end position="217"/>
    </location>
</feature>
<dbReference type="GO" id="GO:0030041">
    <property type="term" value="P:actin filament polymerization"/>
    <property type="evidence" value="ECO:0007669"/>
    <property type="project" value="TreeGrafter"/>
</dbReference>
<evidence type="ECO:0000313" key="4">
    <source>
        <dbReference type="WBParaSite" id="Pan_g3588.t1"/>
    </source>
</evidence>
<evidence type="ECO:0000256" key="1">
    <source>
        <dbReference type="ARBA" id="ARBA00006290"/>
    </source>
</evidence>
<dbReference type="WBParaSite" id="Pan_g3588.t1">
    <property type="protein sequence ID" value="Pan_g3588.t1"/>
    <property type="gene ID" value="Pan_g3588"/>
</dbReference>
<dbReference type="GO" id="GO:0006887">
    <property type="term" value="P:exocytosis"/>
    <property type="evidence" value="ECO:0007669"/>
    <property type="project" value="TreeGrafter"/>
</dbReference>
<feature type="compositionally biased region" description="Basic and acidic residues" evidence="2">
    <location>
        <begin position="82"/>
        <end position="98"/>
    </location>
</feature>
<dbReference type="GO" id="GO:0071203">
    <property type="term" value="C:WASH complex"/>
    <property type="evidence" value="ECO:0007669"/>
    <property type="project" value="InterPro"/>
</dbReference>
<dbReference type="Pfam" id="PF10152">
    <property type="entry name" value="CCDC53"/>
    <property type="match status" value="1"/>
</dbReference>
<dbReference type="AlphaFoldDB" id="A0A7E4VUF7"/>
<reference evidence="4" key="2">
    <citation type="submission" date="2020-10" db="UniProtKB">
        <authorList>
            <consortium name="WormBaseParasite"/>
        </authorList>
    </citation>
    <scope>IDENTIFICATION</scope>
</reference>
<accession>A0A7E4VUF7</accession>
<keyword evidence="3" id="KW-1185">Reference proteome</keyword>
<feature type="region of interest" description="Disordered" evidence="2">
    <location>
        <begin position="181"/>
        <end position="217"/>
    </location>
</feature>